<feature type="transmembrane region" description="Helical" evidence="1">
    <location>
        <begin position="145"/>
        <end position="170"/>
    </location>
</feature>
<sequence>MPMGNLMGWLYKMCDWVTSLVYVNLLWIGFSLLGLLLFGIGPATSAMFTVIRKWLMGEEDVKVFLTFWQTYKKDFLKTNFLILILLAVGGLLYLDFLFIGNFEGMLVSILSGLLILLTILYFLTLVFVFPVFVQFELKPLQYIKYAVHLGIYSPLSILIILASILFMYYLTLFIPAIFPFFSGSIISLIIMYQAEQSIEKIKNKYIISA</sequence>
<dbReference type="Pfam" id="PF04854">
    <property type="entry name" value="DUF624"/>
    <property type="match status" value="1"/>
</dbReference>
<gene>
    <name evidence="2" type="ORF">JOC48_003512</name>
</gene>
<dbReference type="RefSeq" id="WP_204501635.1">
    <property type="nucleotide sequence ID" value="NZ_JAFBDR010000024.1"/>
</dbReference>
<reference evidence="2 3" key="1">
    <citation type="submission" date="2021-01" db="EMBL/GenBank/DDBJ databases">
        <title>Genomic Encyclopedia of Type Strains, Phase IV (KMG-IV): sequencing the most valuable type-strain genomes for metagenomic binning, comparative biology and taxonomic classification.</title>
        <authorList>
            <person name="Goeker M."/>
        </authorList>
    </citation>
    <scope>NUCLEOTIDE SEQUENCE [LARGE SCALE GENOMIC DNA]</scope>
    <source>
        <strain evidence="2 3">DSM 23711</strain>
    </source>
</reference>
<comment type="caution">
    <text evidence="2">The sequence shown here is derived from an EMBL/GenBank/DDBJ whole genome shotgun (WGS) entry which is preliminary data.</text>
</comment>
<proteinExistence type="predicted"/>
<keyword evidence="1" id="KW-0812">Transmembrane</keyword>
<keyword evidence="3" id="KW-1185">Reference proteome</keyword>
<keyword evidence="1" id="KW-0472">Membrane</keyword>
<protein>
    <submittedName>
        <fullName evidence="2">Membrane protein YesL</fullName>
    </submittedName>
</protein>
<dbReference type="EMBL" id="JAFBDR010000024">
    <property type="protein sequence ID" value="MBM7572964.1"/>
    <property type="molecule type" value="Genomic_DNA"/>
</dbReference>
<organism evidence="2 3">
    <name type="scientific">Aquibacillus albus</name>
    <dbReference type="NCBI Taxonomy" id="1168171"/>
    <lineage>
        <taxon>Bacteria</taxon>
        <taxon>Bacillati</taxon>
        <taxon>Bacillota</taxon>
        <taxon>Bacilli</taxon>
        <taxon>Bacillales</taxon>
        <taxon>Bacillaceae</taxon>
        <taxon>Aquibacillus</taxon>
    </lineage>
</organism>
<evidence type="ECO:0000256" key="1">
    <source>
        <dbReference type="SAM" id="Phobius"/>
    </source>
</evidence>
<evidence type="ECO:0000313" key="2">
    <source>
        <dbReference type="EMBL" id="MBM7572964.1"/>
    </source>
</evidence>
<feature type="transmembrane region" description="Helical" evidence="1">
    <location>
        <begin position="80"/>
        <end position="99"/>
    </location>
</feature>
<name>A0ABS2N496_9BACI</name>
<feature type="transmembrane region" description="Helical" evidence="1">
    <location>
        <begin position="20"/>
        <end position="43"/>
    </location>
</feature>
<feature type="transmembrane region" description="Helical" evidence="1">
    <location>
        <begin position="105"/>
        <end position="133"/>
    </location>
</feature>
<evidence type="ECO:0000313" key="3">
    <source>
        <dbReference type="Proteomes" id="UP001296943"/>
    </source>
</evidence>
<dbReference type="InterPro" id="IPR006938">
    <property type="entry name" value="DUF624"/>
</dbReference>
<dbReference type="Proteomes" id="UP001296943">
    <property type="component" value="Unassembled WGS sequence"/>
</dbReference>
<feature type="transmembrane region" description="Helical" evidence="1">
    <location>
        <begin position="176"/>
        <end position="194"/>
    </location>
</feature>
<accession>A0ABS2N496</accession>
<keyword evidence="1" id="KW-1133">Transmembrane helix</keyword>